<feature type="domain" description="C2H2-type" evidence="7">
    <location>
        <begin position="17"/>
        <end position="44"/>
    </location>
</feature>
<reference evidence="8 9" key="1">
    <citation type="submission" date="2014-09" db="EMBL/GenBank/DDBJ databases">
        <authorList>
            <person name="Martin A.A."/>
        </authorList>
    </citation>
    <scope>NUCLEOTIDE SEQUENCE</scope>
    <source>
        <strain evidence="9">ED321</strain>
        <strain evidence="8">ED321 Heterogonic</strain>
    </source>
</reference>
<gene>
    <name evidence="8 10 11" type="ORF">SRAE_2000189900</name>
</gene>
<dbReference type="Proteomes" id="UP000035682">
    <property type="component" value="Unplaced"/>
</dbReference>
<evidence type="ECO:0000256" key="6">
    <source>
        <dbReference type="SAM" id="MobiDB-lite"/>
    </source>
</evidence>
<feature type="region of interest" description="Disordered" evidence="6">
    <location>
        <begin position="777"/>
        <end position="796"/>
    </location>
</feature>
<accession>A0A090LID9</accession>
<reference evidence="10" key="2">
    <citation type="submission" date="2020-12" db="UniProtKB">
        <authorList>
            <consortium name="WormBaseParasite"/>
        </authorList>
    </citation>
    <scope>IDENTIFICATION</scope>
</reference>
<evidence type="ECO:0000256" key="4">
    <source>
        <dbReference type="ARBA" id="ARBA00022833"/>
    </source>
</evidence>
<dbReference type="Gene3D" id="3.30.160.60">
    <property type="entry name" value="Classic Zinc Finger"/>
    <property type="match status" value="1"/>
</dbReference>
<keyword evidence="4" id="KW-0862">Zinc</keyword>
<evidence type="ECO:0000313" key="11">
    <source>
        <dbReference type="WormBase" id="SRAE_2000189900"/>
    </source>
</evidence>
<feature type="region of interest" description="Disordered" evidence="6">
    <location>
        <begin position="423"/>
        <end position="443"/>
    </location>
</feature>
<dbReference type="InterPro" id="IPR013087">
    <property type="entry name" value="Znf_C2H2_type"/>
</dbReference>
<keyword evidence="9" id="KW-1185">Reference proteome</keyword>
<evidence type="ECO:0000256" key="1">
    <source>
        <dbReference type="ARBA" id="ARBA00022723"/>
    </source>
</evidence>
<dbReference type="SUPFAM" id="SSF57667">
    <property type="entry name" value="beta-beta-alpha zinc fingers"/>
    <property type="match status" value="1"/>
</dbReference>
<dbReference type="GeneID" id="36379600"/>
<dbReference type="GO" id="GO:0008270">
    <property type="term" value="F:zinc ion binding"/>
    <property type="evidence" value="ECO:0007669"/>
    <property type="project" value="UniProtKB-KW"/>
</dbReference>
<dbReference type="InterPro" id="IPR036236">
    <property type="entry name" value="Znf_C2H2_sf"/>
</dbReference>
<keyword evidence="2" id="KW-0677">Repeat</keyword>
<keyword evidence="3 5" id="KW-0863">Zinc-finger</keyword>
<evidence type="ECO:0000256" key="5">
    <source>
        <dbReference type="PROSITE-ProRule" id="PRU00042"/>
    </source>
</evidence>
<proteinExistence type="predicted"/>
<dbReference type="PANTHER" id="PTHR24409">
    <property type="entry name" value="ZINC FINGER PROTEIN 142"/>
    <property type="match status" value="1"/>
</dbReference>
<evidence type="ECO:0000259" key="7">
    <source>
        <dbReference type="PROSITE" id="PS50157"/>
    </source>
</evidence>
<organism evidence="8">
    <name type="scientific">Strongyloides ratti</name>
    <name type="common">Parasitic roundworm</name>
    <dbReference type="NCBI Taxonomy" id="34506"/>
    <lineage>
        <taxon>Eukaryota</taxon>
        <taxon>Metazoa</taxon>
        <taxon>Ecdysozoa</taxon>
        <taxon>Nematoda</taxon>
        <taxon>Chromadorea</taxon>
        <taxon>Rhabditida</taxon>
        <taxon>Tylenchina</taxon>
        <taxon>Panagrolaimomorpha</taxon>
        <taxon>Strongyloidoidea</taxon>
        <taxon>Strongyloididae</taxon>
        <taxon>Strongyloides</taxon>
    </lineage>
</organism>
<dbReference type="PROSITE" id="PS00028">
    <property type="entry name" value="ZINC_FINGER_C2H2_1"/>
    <property type="match status" value="2"/>
</dbReference>
<dbReference type="WBParaSite" id="SRAE_2000189900.1">
    <property type="protein sequence ID" value="SRAE_2000189900.1"/>
    <property type="gene ID" value="WBGene00262106"/>
</dbReference>
<dbReference type="AlphaFoldDB" id="A0A090LID9"/>
<name>A0A090LID9_STRRB</name>
<dbReference type="RefSeq" id="XP_024506435.1">
    <property type="nucleotide sequence ID" value="XM_024652904.1"/>
</dbReference>
<dbReference type="CTD" id="36379600"/>
<sequence length="973" mass="112243">MDIIDLRTKKPNNSNTFYCFICEKNYSNKEKIYTHFQNHFKYKPYICYDCDLSFIDNINLEEHSQESNHLNCGIKRNYKFEYFLNYFTGLYDFLEEVSEEEIKKLNFIMVDNSSKEISNLLNAKDNSIDKSRIFKFLNRKEQNDFSTMISFPDNIDKNSCNITTIDKIDSERNCSIPYSSNTIVTTNSVEKKIKSPKKMRNTGYLDVGMLSKLNFAKKHYISRECKCCKIAFVTENLMIKHVFQFHLKLNDYNLLKCAICHRKNKNSRNYLDFESIRNHFINNTMYHKGIPFVNNLSCNYNGRNVCVYIDGDFDILEKYEKQFEECFVCRPNPILQSQPVLPIGRDSMKRNLNVNHNIENVKKRKVDDKVPEVIVINDNDNEDHESNSNSDIEELYCGPPIAVLQNIPSPPPDLTLIDDIKPKSPDELDKPINSSILIDDKPSDLPSKKNDFLENLQPSLNKLEKNISSKGLIIAGAESISDDDTDYQPVIPSDQISKQKEKLKKMPSESLKLIVSGCEPISDDDSDILPLSNNDSNNDKIIKKNINVSSNKDVKLIPNTSKNLLNANEEKSINNTFYKENVYPDIILDNIPDISKKNNSNTIIKDKNISDNTVTSSSKSLTQKTHENLATTSVPYDNITNSTNKNFIVNDEATVDSNPTNSINSLENSNLKQNKNDCQSSDGKSSDEQSTLHNKFKNKSNFEIENKIIENKATSNNNEACLESIKHDNVSTDCQITSTKNDYKKDFNKIKTTNTSESLINENINMVNLNKANDKLISSNNSNKHKSNDEKNNEISFNNKNRGYPFQLIYCEDGCDNCKNIQFRKASNCAKDRDVNWSFNVRLSFSYIFCSNNLNDAIKNKRIQCFCNLCKKAIDETGADLINHIVTQHLKFNRFMFQCRLCSNFKSNDISVIERHWKDKHSRIRKFVNNFIARCQKYQVPDDFCVVISSRNNAKIVDNYKTFFINCYNFIKK</sequence>
<dbReference type="PANTHER" id="PTHR24409:SF295">
    <property type="entry name" value="AZ2-RELATED"/>
    <property type="match status" value="1"/>
</dbReference>
<dbReference type="WormBase" id="SRAE_2000189900">
    <property type="protein sequence ID" value="SRP06243"/>
    <property type="gene ID" value="WBGene00262106"/>
</dbReference>
<feature type="region of interest" description="Disordered" evidence="6">
    <location>
        <begin position="658"/>
        <end position="698"/>
    </location>
</feature>
<evidence type="ECO:0000313" key="10">
    <source>
        <dbReference type="WBParaSite" id="SRAE_2000189900.1"/>
    </source>
</evidence>
<dbReference type="GO" id="GO:0000977">
    <property type="term" value="F:RNA polymerase II transcription regulatory region sequence-specific DNA binding"/>
    <property type="evidence" value="ECO:0007669"/>
    <property type="project" value="TreeGrafter"/>
</dbReference>
<evidence type="ECO:0000256" key="2">
    <source>
        <dbReference type="ARBA" id="ARBA00022737"/>
    </source>
</evidence>
<dbReference type="GO" id="GO:0000981">
    <property type="term" value="F:DNA-binding transcription factor activity, RNA polymerase II-specific"/>
    <property type="evidence" value="ECO:0007669"/>
    <property type="project" value="TreeGrafter"/>
</dbReference>
<dbReference type="PROSITE" id="PS50157">
    <property type="entry name" value="ZINC_FINGER_C2H2_2"/>
    <property type="match status" value="1"/>
</dbReference>
<evidence type="ECO:0000313" key="8">
    <source>
        <dbReference type="EMBL" id="CEF67235.1"/>
    </source>
</evidence>
<dbReference type="STRING" id="34506.A0A090LID9"/>
<protein>
    <submittedName>
        <fullName evidence="8 10">Zinc finger, C2H2 domain and Zinc finger, C2H2-like domain-containing protein</fullName>
    </submittedName>
</protein>
<dbReference type="GO" id="GO:0005634">
    <property type="term" value="C:nucleus"/>
    <property type="evidence" value="ECO:0007669"/>
    <property type="project" value="TreeGrafter"/>
</dbReference>
<dbReference type="EMBL" id="LN609529">
    <property type="protein sequence ID" value="CEF67235.1"/>
    <property type="molecule type" value="Genomic_DNA"/>
</dbReference>
<evidence type="ECO:0000313" key="9">
    <source>
        <dbReference type="Proteomes" id="UP000035682"/>
    </source>
</evidence>
<keyword evidence="1" id="KW-0479">Metal-binding</keyword>
<evidence type="ECO:0000256" key="3">
    <source>
        <dbReference type="ARBA" id="ARBA00022771"/>
    </source>
</evidence>
<dbReference type="SMART" id="SM00355">
    <property type="entry name" value="ZnF_C2H2"/>
    <property type="match status" value="5"/>
</dbReference>